<dbReference type="Pfam" id="PF13190">
    <property type="entry name" value="PDGLE"/>
    <property type="match status" value="1"/>
</dbReference>
<evidence type="ECO:0000256" key="5">
    <source>
        <dbReference type="ARBA" id="ARBA00022989"/>
    </source>
</evidence>
<comment type="subcellular location">
    <subcellularLocation>
        <location evidence="1">Cell membrane</location>
        <topology evidence="1">Multi-pass membrane protein</topology>
    </subcellularLocation>
</comment>
<dbReference type="Proteomes" id="UP000759273">
    <property type="component" value="Unassembled WGS sequence"/>
</dbReference>
<evidence type="ECO:0000313" key="9">
    <source>
        <dbReference type="EMBL" id="MBS5333579.1"/>
    </source>
</evidence>
<evidence type="ECO:0000256" key="4">
    <source>
        <dbReference type="ARBA" id="ARBA00022692"/>
    </source>
</evidence>
<evidence type="ECO:0000313" key="10">
    <source>
        <dbReference type="Proteomes" id="UP000759273"/>
    </source>
</evidence>
<sequence length="338" mass="34986">MHMADALLSPGVAGVMYAASAVAAGHSVHKLEQNRDTTDKIIPTMGVMGAFVFAAQMINFTIPGTGSSGHLCGGMLLTAIVGPYAAFLTMIGVLLIQCLLFADGGLMALGANVWNMAFYGCFVGGLLWKAMMQRGISKRKIVVASLLGCVLTLQMGALSVSVETLASGITELPFTAFLLAMQPIHLAIGLVEGAITAAVLVFLQQARPALLWQTQTIDEARQPLTLRRTLGIVAVAAVMTAGVLSLFASAFPDGLEWSLQRITGSTELDASGPVQAFFARIQSLTALLPDYNLTGSESAAGASAAGLIGAAVVLAAVVVLGKILKKAAQRHGSSASRD</sequence>
<dbReference type="PANTHER" id="PTHR34229">
    <property type="entry name" value="METAL TRANSPORT PROTEIN HI_1621-RELATED"/>
    <property type="match status" value="1"/>
</dbReference>
<feature type="transmembrane region" description="Helical" evidence="7">
    <location>
        <begin position="182"/>
        <end position="203"/>
    </location>
</feature>
<evidence type="ECO:0000256" key="3">
    <source>
        <dbReference type="ARBA" id="ARBA00022475"/>
    </source>
</evidence>
<comment type="caution">
    <text evidence="9">The sequence shown here is derived from an EMBL/GenBank/DDBJ whole genome shotgun (WGS) entry which is preliminary data.</text>
</comment>
<dbReference type="GO" id="GO:0005886">
    <property type="term" value="C:plasma membrane"/>
    <property type="evidence" value="ECO:0007669"/>
    <property type="project" value="UniProtKB-SubCell"/>
</dbReference>
<keyword evidence="5 7" id="KW-1133">Transmembrane helix</keyword>
<keyword evidence="2" id="KW-0813">Transport</keyword>
<dbReference type="EMBL" id="JAGZGG010000047">
    <property type="protein sequence ID" value="MBS5333579.1"/>
    <property type="molecule type" value="Genomic_DNA"/>
</dbReference>
<dbReference type="GO" id="GO:0000041">
    <property type="term" value="P:transition metal ion transport"/>
    <property type="evidence" value="ECO:0007669"/>
    <property type="project" value="InterPro"/>
</dbReference>
<feature type="transmembrane region" description="Helical" evidence="7">
    <location>
        <begin position="74"/>
        <end position="102"/>
    </location>
</feature>
<reference evidence="9" key="1">
    <citation type="submission" date="2021-02" db="EMBL/GenBank/DDBJ databases">
        <title>Infant gut strain persistence is associated with maternal origin, phylogeny, and functional potential including surface adhesion and iron acquisition.</title>
        <authorList>
            <person name="Lou Y.C."/>
        </authorList>
    </citation>
    <scope>NUCLEOTIDE SEQUENCE</scope>
    <source>
        <strain evidence="9">L3_101_000M1_dasL3_101_000M1_concoct_87</strain>
    </source>
</reference>
<evidence type="ECO:0000256" key="1">
    <source>
        <dbReference type="ARBA" id="ARBA00004651"/>
    </source>
</evidence>
<dbReference type="InterPro" id="IPR025937">
    <property type="entry name" value="PDGLE_dom"/>
</dbReference>
<dbReference type="PANTHER" id="PTHR34229:SF1">
    <property type="entry name" value="METAL TRANSPORT PROTEIN HI_1621-RELATED"/>
    <property type="match status" value="1"/>
</dbReference>
<keyword evidence="3" id="KW-1003">Cell membrane</keyword>
<organism evidence="9 10">
    <name type="scientific">Subdoligranulum variabile</name>
    <dbReference type="NCBI Taxonomy" id="214851"/>
    <lineage>
        <taxon>Bacteria</taxon>
        <taxon>Bacillati</taxon>
        <taxon>Bacillota</taxon>
        <taxon>Clostridia</taxon>
        <taxon>Eubacteriales</taxon>
        <taxon>Oscillospiraceae</taxon>
        <taxon>Subdoligranulum</taxon>
    </lineage>
</organism>
<feature type="transmembrane region" description="Helical" evidence="7">
    <location>
        <begin position="141"/>
        <end position="162"/>
    </location>
</feature>
<keyword evidence="6 7" id="KW-0472">Membrane</keyword>
<gene>
    <name evidence="9" type="ORF">KHY36_13765</name>
</gene>
<dbReference type="AlphaFoldDB" id="A0A943DEW9"/>
<evidence type="ECO:0000256" key="2">
    <source>
        <dbReference type="ARBA" id="ARBA00022448"/>
    </source>
</evidence>
<protein>
    <submittedName>
        <fullName evidence="9">Energy-coupling factor ABC transporter permease</fullName>
    </submittedName>
</protein>
<feature type="transmembrane region" description="Helical" evidence="7">
    <location>
        <begin position="230"/>
        <end position="251"/>
    </location>
</feature>
<feature type="transmembrane region" description="Helical" evidence="7">
    <location>
        <begin position="41"/>
        <end position="62"/>
    </location>
</feature>
<evidence type="ECO:0000259" key="8">
    <source>
        <dbReference type="Pfam" id="PF13190"/>
    </source>
</evidence>
<accession>A0A943DEW9</accession>
<evidence type="ECO:0000256" key="6">
    <source>
        <dbReference type="ARBA" id="ARBA00023136"/>
    </source>
</evidence>
<name>A0A943DEW9_9FIRM</name>
<feature type="transmembrane region" description="Helical" evidence="7">
    <location>
        <begin position="108"/>
        <end position="129"/>
    </location>
</feature>
<dbReference type="Gene3D" id="1.10.1760.20">
    <property type="match status" value="1"/>
</dbReference>
<keyword evidence="4 7" id="KW-0812">Transmembrane</keyword>
<feature type="domain" description="PDGLE" evidence="8">
    <location>
        <begin position="227"/>
        <end position="326"/>
    </location>
</feature>
<evidence type="ECO:0000256" key="7">
    <source>
        <dbReference type="SAM" id="Phobius"/>
    </source>
</evidence>
<feature type="transmembrane region" description="Helical" evidence="7">
    <location>
        <begin position="299"/>
        <end position="320"/>
    </location>
</feature>
<dbReference type="InterPro" id="IPR002751">
    <property type="entry name" value="CbiM/NikMN"/>
</dbReference>
<dbReference type="Pfam" id="PF01891">
    <property type="entry name" value="CbiM"/>
    <property type="match status" value="1"/>
</dbReference>
<proteinExistence type="predicted"/>